<dbReference type="EMBL" id="JAUSZS010000002">
    <property type="protein sequence ID" value="MDQ0930496.1"/>
    <property type="molecule type" value="Genomic_DNA"/>
</dbReference>
<gene>
    <name evidence="2" type="ORF">QFZ49_000403</name>
</gene>
<keyword evidence="3" id="KW-1185">Reference proteome</keyword>
<dbReference type="Proteomes" id="UP001223072">
    <property type="component" value="Unassembled WGS sequence"/>
</dbReference>
<dbReference type="CDD" id="cd00085">
    <property type="entry name" value="HNHc"/>
    <property type="match status" value="1"/>
</dbReference>
<dbReference type="Pfam" id="PF13392">
    <property type="entry name" value="HNH_3"/>
    <property type="match status" value="1"/>
</dbReference>
<comment type="caution">
    <text evidence="2">The sequence shown here is derived from an EMBL/GenBank/DDBJ whole genome shotgun (WGS) entry which is preliminary data.</text>
</comment>
<evidence type="ECO:0000259" key="1">
    <source>
        <dbReference type="Pfam" id="PF13392"/>
    </source>
</evidence>
<proteinExistence type="predicted"/>
<organism evidence="2 3">
    <name type="scientific">Streptomyces turgidiscabies</name>
    <dbReference type="NCBI Taxonomy" id="85558"/>
    <lineage>
        <taxon>Bacteria</taxon>
        <taxon>Bacillati</taxon>
        <taxon>Actinomycetota</taxon>
        <taxon>Actinomycetes</taxon>
        <taxon>Kitasatosporales</taxon>
        <taxon>Streptomycetaceae</taxon>
        <taxon>Streptomyces</taxon>
    </lineage>
</organism>
<sequence>MSTTKYTGDLLARTAVASTSLTDLMRRLNAPMASAPRGYLLKRLEHYGIDTSHFIDEPMPERERRNYSKKVLQEAAAQSSSIREMLEYMGFDPRDSPYGHIRKKLDQFGIDTSHFNSGRRYGPGILRRDQLAPAVAASRSIAGVLKLLGIVDNGAGRTRVKRSMEAHNLSIAHFVGQGHGRGVPSKNRKSAAQILVRLEPGCSRTKTVHLRRALDDLSVPHTCDTCGVGDVWQGKRLVLEIDHINGDRLDNRKENLRYLCPSCHSQTKTFANRSHRLPSPRRTDAQ</sequence>
<name>A0ABU0RET9_9ACTN</name>
<dbReference type="InterPro" id="IPR003615">
    <property type="entry name" value="HNH_nuc"/>
</dbReference>
<protein>
    <recommendedName>
        <fullName evidence="1">HNH nuclease domain-containing protein</fullName>
    </recommendedName>
</protein>
<evidence type="ECO:0000313" key="2">
    <source>
        <dbReference type="EMBL" id="MDQ0930496.1"/>
    </source>
</evidence>
<dbReference type="RefSeq" id="WP_307624721.1">
    <property type="nucleotide sequence ID" value="NZ_JAUSZS010000002.1"/>
</dbReference>
<feature type="domain" description="HNH nuclease" evidence="1">
    <location>
        <begin position="239"/>
        <end position="259"/>
    </location>
</feature>
<dbReference type="SUPFAM" id="SSF54060">
    <property type="entry name" value="His-Me finger endonucleases"/>
    <property type="match status" value="1"/>
</dbReference>
<dbReference type="InterPro" id="IPR044925">
    <property type="entry name" value="His-Me_finger_sf"/>
</dbReference>
<accession>A0ABU0RET9</accession>
<evidence type="ECO:0000313" key="3">
    <source>
        <dbReference type="Proteomes" id="UP001223072"/>
    </source>
</evidence>
<reference evidence="2 3" key="1">
    <citation type="submission" date="2023-07" db="EMBL/GenBank/DDBJ databases">
        <title>Comparative genomics of wheat-associated soil bacteria to identify genetic determinants of phenazine resistance.</title>
        <authorList>
            <person name="Mouncey N."/>
        </authorList>
    </citation>
    <scope>NUCLEOTIDE SEQUENCE [LARGE SCALE GENOMIC DNA]</scope>
    <source>
        <strain evidence="2 3">W2I16</strain>
    </source>
</reference>